<protein>
    <submittedName>
        <fullName evidence="1">WD40 repeat-like protein</fullName>
    </submittedName>
</protein>
<dbReference type="EMBL" id="MU118346">
    <property type="protein sequence ID" value="KAF9642820.1"/>
    <property type="molecule type" value="Genomic_DNA"/>
</dbReference>
<evidence type="ECO:0000313" key="1">
    <source>
        <dbReference type="EMBL" id="KAF9642820.1"/>
    </source>
</evidence>
<reference evidence="1" key="2">
    <citation type="journal article" date="2020" name="Nat. Commun.">
        <title>Large-scale genome sequencing of mycorrhizal fungi provides insights into the early evolution of symbiotic traits.</title>
        <authorList>
            <person name="Miyauchi S."/>
            <person name="Kiss E."/>
            <person name="Kuo A."/>
            <person name="Drula E."/>
            <person name="Kohler A."/>
            <person name="Sanchez-Garcia M."/>
            <person name="Morin E."/>
            <person name="Andreopoulos B."/>
            <person name="Barry K.W."/>
            <person name="Bonito G."/>
            <person name="Buee M."/>
            <person name="Carver A."/>
            <person name="Chen C."/>
            <person name="Cichocki N."/>
            <person name="Clum A."/>
            <person name="Culley D."/>
            <person name="Crous P.W."/>
            <person name="Fauchery L."/>
            <person name="Girlanda M."/>
            <person name="Hayes R.D."/>
            <person name="Keri Z."/>
            <person name="LaButti K."/>
            <person name="Lipzen A."/>
            <person name="Lombard V."/>
            <person name="Magnuson J."/>
            <person name="Maillard F."/>
            <person name="Murat C."/>
            <person name="Nolan M."/>
            <person name="Ohm R.A."/>
            <person name="Pangilinan J."/>
            <person name="Pereira M.F."/>
            <person name="Perotto S."/>
            <person name="Peter M."/>
            <person name="Pfister S."/>
            <person name="Riley R."/>
            <person name="Sitrit Y."/>
            <person name="Stielow J.B."/>
            <person name="Szollosi G."/>
            <person name="Zifcakova L."/>
            <person name="Stursova M."/>
            <person name="Spatafora J.W."/>
            <person name="Tedersoo L."/>
            <person name="Vaario L.M."/>
            <person name="Yamada A."/>
            <person name="Yan M."/>
            <person name="Wang P."/>
            <person name="Xu J."/>
            <person name="Bruns T."/>
            <person name="Baldrian P."/>
            <person name="Vilgalys R."/>
            <person name="Dunand C."/>
            <person name="Henrissat B."/>
            <person name="Grigoriev I.V."/>
            <person name="Hibbett D."/>
            <person name="Nagy L.G."/>
            <person name="Martin F.M."/>
        </authorList>
    </citation>
    <scope>NUCLEOTIDE SEQUENCE</scope>
    <source>
        <strain evidence="1">P2</strain>
    </source>
</reference>
<organism evidence="1 2">
    <name type="scientific">Thelephora ganbajun</name>
    <name type="common">Ganba fungus</name>
    <dbReference type="NCBI Taxonomy" id="370292"/>
    <lineage>
        <taxon>Eukaryota</taxon>
        <taxon>Fungi</taxon>
        <taxon>Dikarya</taxon>
        <taxon>Basidiomycota</taxon>
        <taxon>Agaricomycotina</taxon>
        <taxon>Agaricomycetes</taxon>
        <taxon>Thelephorales</taxon>
        <taxon>Thelephoraceae</taxon>
        <taxon>Thelephora</taxon>
    </lineage>
</organism>
<accession>A0ACB6YZF3</accession>
<gene>
    <name evidence="1" type="ORF">BDM02DRAFT_3078428</name>
</gene>
<feature type="non-terminal residue" evidence="1">
    <location>
        <position position="1"/>
    </location>
</feature>
<sequence>ELSLQTTLEGHTAAITVVVFSPDGRFLASAGDDGIVLIFSTSSWTPVCRFLDVSPVSVLVWHQKSRYLLFCGHQSGDLHILTMSKSMKCTVVQTSTFAGHIHSLSLSPTSSRIAIAYGNEIAL</sequence>
<comment type="caution">
    <text evidence="1">The sequence shown here is derived from an EMBL/GenBank/DDBJ whole genome shotgun (WGS) entry which is preliminary data.</text>
</comment>
<name>A0ACB6YZF3_THEGA</name>
<reference evidence="1" key="1">
    <citation type="submission" date="2019-10" db="EMBL/GenBank/DDBJ databases">
        <authorList>
            <consortium name="DOE Joint Genome Institute"/>
            <person name="Kuo A."/>
            <person name="Miyauchi S."/>
            <person name="Kiss E."/>
            <person name="Drula E."/>
            <person name="Kohler A."/>
            <person name="Sanchez-Garcia M."/>
            <person name="Andreopoulos B."/>
            <person name="Barry K.W."/>
            <person name="Bonito G."/>
            <person name="Buee M."/>
            <person name="Carver A."/>
            <person name="Chen C."/>
            <person name="Cichocki N."/>
            <person name="Clum A."/>
            <person name="Culley D."/>
            <person name="Crous P.W."/>
            <person name="Fauchery L."/>
            <person name="Girlanda M."/>
            <person name="Hayes R."/>
            <person name="Keri Z."/>
            <person name="Labutti K."/>
            <person name="Lipzen A."/>
            <person name="Lombard V."/>
            <person name="Magnuson J."/>
            <person name="Maillard F."/>
            <person name="Morin E."/>
            <person name="Murat C."/>
            <person name="Nolan M."/>
            <person name="Ohm R."/>
            <person name="Pangilinan J."/>
            <person name="Pereira M."/>
            <person name="Perotto S."/>
            <person name="Peter M."/>
            <person name="Riley R."/>
            <person name="Sitrit Y."/>
            <person name="Stielow B."/>
            <person name="Szollosi G."/>
            <person name="Zifcakova L."/>
            <person name="Stursova M."/>
            <person name="Spatafora J.W."/>
            <person name="Tedersoo L."/>
            <person name="Vaario L.-M."/>
            <person name="Yamada A."/>
            <person name="Yan M."/>
            <person name="Wang P."/>
            <person name="Xu J."/>
            <person name="Bruns T."/>
            <person name="Baldrian P."/>
            <person name="Vilgalys R."/>
            <person name="Henrissat B."/>
            <person name="Grigoriev I.V."/>
            <person name="Hibbett D."/>
            <person name="Nagy L.G."/>
            <person name="Martin F.M."/>
        </authorList>
    </citation>
    <scope>NUCLEOTIDE SEQUENCE</scope>
    <source>
        <strain evidence="1">P2</strain>
    </source>
</reference>
<keyword evidence="2" id="KW-1185">Reference proteome</keyword>
<evidence type="ECO:0000313" key="2">
    <source>
        <dbReference type="Proteomes" id="UP000886501"/>
    </source>
</evidence>
<proteinExistence type="predicted"/>
<dbReference type="Proteomes" id="UP000886501">
    <property type="component" value="Unassembled WGS sequence"/>
</dbReference>
<feature type="non-terminal residue" evidence="1">
    <location>
        <position position="123"/>
    </location>
</feature>